<dbReference type="CDD" id="cd16469">
    <property type="entry name" value="RING-H2_RNF24-like"/>
    <property type="match status" value="1"/>
</dbReference>
<dbReference type="InterPro" id="IPR013083">
    <property type="entry name" value="Znf_RING/FYVE/PHD"/>
</dbReference>
<dbReference type="Gene3D" id="3.30.40.10">
    <property type="entry name" value="Zinc/RING finger domain, C3HC4 (zinc finger)"/>
    <property type="match status" value="1"/>
</dbReference>
<dbReference type="EC" id="2.3.2.27" evidence="2"/>
<sequence length="531" mass="59030">MRRRHFLNAPQVFEIDRDQNWNDTEQPFIPSGASVIPMETMPIVEVNYASQWNPAWRPHTYSSSSVSMDLPPYRAVTSGPSYDPFFQPPAATSFCPFSQNQLNRQSSSYYGNFIHESGGSSENFVTGHGRGPCKRKSPSIPDAGSSSHSAISSNLQSNMPTSSSQHYSWDPMGMAPSFSGSTRFSITESSERNVRSRSAFDVEANMARTRLSADRVCNLHPTGHLMDHSSTVGQAGLPVATTTREPTHFVSPAARNYFVPHAPRGRISPRDTSCLNHGMEQLLVGSSSSTGSSAGFSVDHRNPVSSRNYFGPPQNLHYPPTQAVIGGQNNYAQRTVSGYRTPLSHSHTRHMEPSLSNGFLPVMEAYSYRQSRPVSSVGWRSGDRIGRSRMSYEIPHLLSDEANAHEGFMMVNRSASFYASREFLDQHRGMRLDTDNMSYEELLALGESIGNVNTGLSEELISKCLIKTLYRSDQIHEEGTCVICLEEYKNKDEFGKLMKCGHCYHVGCIKNWLLVKNVCPICKAPALEDQK</sequence>
<dbReference type="GO" id="GO:0061630">
    <property type="term" value="F:ubiquitin protein ligase activity"/>
    <property type="evidence" value="ECO:0007669"/>
    <property type="project" value="UniProtKB-EC"/>
</dbReference>
<dbReference type="Proteomes" id="UP000541444">
    <property type="component" value="Unassembled WGS sequence"/>
</dbReference>
<evidence type="ECO:0000256" key="7">
    <source>
        <dbReference type="ARBA" id="ARBA00022833"/>
    </source>
</evidence>
<evidence type="ECO:0000313" key="11">
    <source>
        <dbReference type="EMBL" id="KAF6174560.1"/>
    </source>
</evidence>
<dbReference type="InterPro" id="IPR045191">
    <property type="entry name" value="MBR1/2-like"/>
</dbReference>
<keyword evidence="12" id="KW-1185">Reference proteome</keyword>
<name>A0A7J7P5E1_9MAGN</name>
<feature type="compositionally biased region" description="Low complexity" evidence="9">
    <location>
        <begin position="145"/>
        <end position="157"/>
    </location>
</feature>
<dbReference type="Pfam" id="PF13639">
    <property type="entry name" value="zf-RING_2"/>
    <property type="match status" value="1"/>
</dbReference>
<dbReference type="EMBL" id="JACGCM010000253">
    <property type="protein sequence ID" value="KAF6174560.1"/>
    <property type="molecule type" value="Genomic_DNA"/>
</dbReference>
<keyword evidence="6" id="KW-0833">Ubl conjugation pathway</keyword>
<evidence type="ECO:0000256" key="4">
    <source>
        <dbReference type="ARBA" id="ARBA00022723"/>
    </source>
</evidence>
<dbReference type="SMART" id="SM00184">
    <property type="entry name" value="RING"/>
    <property type="match status" value="1"/>
</dbReference>
<dbReference type="PANTHER" id="PTHR22937">
    <property type="entry name" value="E3 UBIQUITIN-PROTEIN LIGASE RNF165"/>
    <property type="match status" value="1"/>
</dbReference>
<comment type="caution">
    <text evidence="11">The sequence shown here is derived from an EMBL/GenBank/DDBJ whole genome shotgun (WGS) entry which is preliminary data.</text>
</comment>
<keyword evidence="3" id="KW-0808">Transferase</keyword>
<accession>A0A7J7P5E1</accession>
<comment type="catalytic activity">
    <reaction evidence="1">
        <text>S-ubiquitinyl-[E2 ubiquitin-conjugating enzyme]-L-cysteine + [acceptor protein]-L-lysine = [E2 ubiquitin-conjugating enzyme]-L-cysteine + N(6)-ubiquitinyl-[acceptor protein]-L-lysine.</text>
        <dbReference type="EC" id="2.3.2.27"/>
    </reaction>
</comment>
<evidence type="ECO:0000256" key="1">
    <source>
        <dbReference type="ARBA" id="ARBA00000900"/>
    </source>
</evidence>
<dbReference type="GO" id="GO:0008270">
    <property type="term" value="F:zinc ion binding"/>
    <property type="evidence" value="ECO:0007669"/>
    <property type="project" value="UniProtKB-KW"/>
</dbReference>
<keyword evidence="7" id="KW-0862">Zinc</keyword>
<keyword evidence="4" id="KW-0479">Metal-binding</keyword>
<evidence type="ECO:0000256" key="2">
    <source>
        <dbReference type="ARBA" id="ARBA00012483"/>
    </source>
</evidence>
<evidence type="ECO:0000256" key="5">
    <source>
        <dbReference type="ARBA" id="ARBA00022771"/>
    </source>
</evidence>
<evidence type="ECO:0000313" key="12">
    <source>
        <dbReference type="Proteomes" id="UP000541444"/>
    </source>
</evidence>
<feature type="region of interest" description="Disordered" evidence="9">
    <location>
        <begin position="121"/>
        <end position="170"/>
    </location>
</feature>
<evidence type="ECO:0000259" key="10">
    <source>
        <dbReference type="PROSITE" id="PS50089"/>
    </source>
</evidence>
<dbReference type="PROSITE" id="PS50089">
    <property type="entry name" value="ZF_RING_2"/>
    <property type="match status" value="1"/>
</dbReference>
<feature type="compositionally biased region" description="Polar residues" evidence="9">
    <location>
        <begin position="158"/>
        <end position="167"/>
    </location>
</feature>
<dbReference type="InterPro" id="IPR001841">
    <property type="entry name" value="Znf_RING"/>
</dbReference>
<dbReference type="PANTHER" id="PTHR22937:SF65">
    <property type="entry name" value="E3 UBIQUITIN-PROTEIN LIGASE ARK2C"/>
    <property type="match status" value="1"/>
</dbReference>
<dbReference type="SUPFAM" id="SSF57850">
    <property type="entry name" value="RING/U-box"/>
    <property type="match status" value="1"/>
</dbReference>
<gene>
    <name evidence="11" type="ORF">GIB67_029907</name>
</gene>
<evidence type="ECO:0000256" key="6">
    <source>
        <dbReference type="ARBA" id="ARBA00022786"/>
    </source>
</evidence>
<evidence type="ECO:0000256" key="9">
    <source>
        <dbReference type="SAM" id="MobiDB-lite"/>
    </source>
</evidence>
<keyword evidence="5 8" id="KW-0863">Zinc-finger</keyword>
<reference evidence="11 12" key="1">
    <citation type="journal article" date="2020" name="IScience">
        <title>Genome Sequencing of the Endangered Kingdonia uniflora (Circaeasteraceae, Ranunculales) Reveals Potential Mechanisms of Evolutionary Specialization.</title>
        <authorList>
            <person name="Sun Y."/>
            <person name="Deng T."/>
            <person name="Zhang A."/>
            <person name="Moore M.J."/>
            <person name="Landis J.B."/>
            <person name="Lin N."/>
            <person name="Zhang H."/>
            <person name="Zhang X."/>
            <person name="Huang J."/>
            <person name="Zhang X."/>
            <person name="Sun H."/>
            <person name="Wang H."/>
        </authorList>
    </citation>
    <scope>NUCLEOTIDE SEQUENCE [LARGE SCALE GENOMIC DNA]</scope>
    <source>
        <strain evidence="11">TB1705</strain>
        <tissue evidence="11">Leaf</tissue>
    </source>
</reference>
<protein>
    <recommendedName>
        <fullName evidence="2">RING-type E3 ubiquitin transferase</fullName>
        <ecNumber evidence="2">2.3.2.27</ecNumber>
    </recommendedName>
</protein>
<evidence type="ECO:0000256" key="8">
    <source>
        <dbReference type="PROSITE-ProRule" id="PRU00175"/>
    </source>
</evidence>
<organism evidence="11 12">
    <name type="scientific">Kingdonia uniflora</name>
    <dbReference type="NCBI Taxonomy" id="39325"/>
    <lineage>
        <taxon>Eukaryota</taxon>
        <taxon>Viridiplantae</taxon>
        <taxon>Streptophyta</taxon>
        <taxon>Embryophyta</taxon>
        <taxon>Tracheophyta</taxon>
        <taxon>Spermatophyta</taxon>
        <taxon>Magnoliopsida</taxon>
        <taxon>Ranunculales</taxon>
        <taxon>Circaeasteraceae</taxon>
        <taxon>Kingdonia</taxon>
    </lineage>
</organism>
<evidence type="ECO:0000256" key="3">
    <source>
        <dbReference type="ARBA" id="ARBA00022679"/>
    </source>
</evidence>
<proteinExistence type="predicted"/>
<dbReference type="OrthoDB" id="8062037at2759"/>
<feature type="domain" description="RING-type" evidence="10">
    <location>
        <begin position="481"/>
        <end position="523"/>
    </location>
</feature>
<dbReference type="AlphaFoldDB" id="A0A7J7P5E1"/>